<dbReference type="PROSITE" id="PS00379">
    <property type="entry name" value="CDP_ALCOHOL_P_TRANSF"/>
    <property type="match status" value="1"/>
</dbReference>
<dbReference type="InterPro" id="IPR043130">
    <property type="entry name" value="CDP-OH_PTrfase_TM_dom"/>
</dbReference>
<reference evidence="10 11" key="1">
    <citation type="journal article" date="2024" name="Nat. Commun.">
        <title>Phylogenomics reveals the evolutionary origins of lichenization in chlorophyte algae.</title>
        <authorList>
            <person name="Puginier C."/>
            <person name="Libourel C."/>
            <person name="Otte J."/>
            <person name="Skaloud P."/>
            <person name="Haon M."/>
            <person name="Grisel S."/>
            <person name="Petersen M."/>
            <person name="Berrin J.G."/>
            <person name="Delaux P.M."/>
            <person name="Dal Grande F."/>
            <person name="Keller J."/>
        </authorList>
    </citation>
    <scope>NUCLEOTIDE SEQUENCE [LARGE SCALE GENOMIC DNA]</scope>
    <source>
        <strain evidence="10 11">SAG 2036</strain>
    </source>
</reference>
<evidence type="ECO:0000256" key="5">
    <source>
        <dbReference type="ARBA" id="ARBA00023098"/>
    </source>
</evidence>
<evidence type="ECO:0000256" key="1">
    <source>
        <dbReference type="ARBA" id="ARBA00004141"/>
    </source>
</evidence>
<evidence type="ECO:0000313" key="11">
    <source>
        <dbReference type="Proteomes" id="UP001465755"/>
    </source>
</evidence>
<keyword evidence="2 8" id="KW-0808">Transferase</keyword>
<comment type="similarity">
    <text evidence="8">Belongs to the CDP-alcohol phosphatidyltransferase class-I family.</text>
</comment>
<dbReference type="InterPro" id="IPR000462">
    <property type="entry name" value="CDP-OH_P_trans"/>
</dbReference>
<sequence length="207" mass="22082">MQKPLCATRDATPSTTTVLLNGPNCIGHARCALLLSSVATGTSRPAATLSLFLCNFVLDALDGAVARTLKQETGFGAMFDVIIDVVSRGLLWTWAIPGPLGVLPPLLEAFTFVCTHSAGGPAWKTGGCFQHAPAWITMTMRFRTLPGVLAIAGLFGLPMWLWALRFMPNSAFCNPWLGVIFLVGRTLAANLTGIAKDDVDWLPQPVG</sequence>
<feature type="transmembrane region" description="Helical" evidence="9">
    <location>
        <begin position="145"/>
        <end position="164"/>
    </location>
</feature>
<evidence type="ECO:0000256" key="8">
    <source>
        <dbReference type="RuleBase" id="RU003750"/>
    </source>
</evidence>
<dbReference type="GO" id="GO:0016020">
    <property type="term" value="C:membrane"/>
    <property type="evidence" value="ECO:0007669"/>
    <property type="project" value="UniProtKB-SubCell"/>
</dbReference>
<keyword evidence="5" id="KW-0443">Lipid metabolism</keyword>
<evidence type="ECO:0008006" key="12">
    <source>
        <dbReference type="Google" id="ProtNLM"/>
    </source>
</evidence>
<keyword evidence="4 9" id="KW-1133">Transmembrane helix</keyword>
<comment type="subcellular location">
    <subcellularLocation>
        <location evidence="1">Membrane</location>
        <topology evidence="1">Multi-pass membrane protein</topology>
    </subcellularLocation>
</comment>
<dbReference type="Proteomes" id="UP001465755">
    <property type="component" value="Unassembled WGS sequence"/>
</dbReference>
<evidence type="ECO:0000256" key="9">
    <source>
        <dbReference type="SAM" id="Phobius"/>
    </source>
</evidence>
<dbReference type="GO" id="GO:0008654">
    <property type="term" value="P:phospholipid biosynthetic process"/>
    <property type="evidence" value="ECO:0007669"/>
    <property type="project" value="InterPro"/>
</dbReference>
<name>A0AAW1NNJ3_9CHLO</name>
<accession>A0AAW1NNJ3</accession>
<dbReference type="GO" id="GO:0016780">
    <property type="term" value="F:phosphotransferase activity, for other substituted phosphate groups"/>
    <property type="evidence" value="ECO:0007669"/>
    <property type="project" value="InterPro"/>
</dbReference>
<evidence type="ECO:0000256" key="3">
    <source>
        <dbReference type="ARBA" id="ARBA00022692"/>
    </source>
</evidence>
<proteinExistence type="inferred from homology"/>
<protein>
    <recommendedName>
        <fullName evidence="12">CDP-diacylglycerol--inositol 3-phosphatidyltransferase</fullName>
    </recommendedName>
</protein>
<keyword evidence="7" id="KW-1208">Phospholipid metabolism</keyword>
<evidence type="ECO:0000256" key="6">
    <source>
        <dbReference type="ARBA" id="ARBA00023136"/>
    </source>
</evidence>
<keyword evidence="3 9" id="KW-0812">Transmembrane</keyword>
<evidence type="ECO:0000256" key="2">
    <source>
        <dbReference type="ARBA" id="ARBA00022679"/>
    </source>
</evidence>
<dbReference type="Pfam" id="PF01066">
    <property type="entry name" value="CDP-OH_P_transf"/>
    <property type="match status" value="1"/>
</dbReference>
<dbReference type="PANTHER" id="PTHR15362">
    <property type="entry name" value="PHOSPHATIDYLINOSITOL SYNTHASE"/>
    <property type="match status" value="1"/>
</dbReference>
<evidence type="ECO:0000256" key="7">
    <source>
        <dbReference type="ARBA" id="ARBA00023264"/>
    </source>
</evidence>
<keyword evidence="6 9" id="KW-0472">Membrane</keyword>
<dbReference type="Gene3D" id="1.20.120.1760">
    <property type="match status" value="1"/>
</dbReference>
<comment type="caution">
    <text evidence="10">The sequence shown here is derived from an EMBL/GenBank/DDBJ whole genome shotgun (WGS) entry which is preliminary data.</text>
</comment>
<evidence type="ECO:0000313" key="10">
    <source>
        <dbReference type="EMBL" id="KAK9785508.1"/>
    </source>
</evidence>
<dbReference type="PANTHER" id="PTHR15362:SF13">
    <property type="entry name" value="SI:CH1073-145M9.1"/>
    <property type="match status" value="1"/>
</dbReference>
<dbReference type="InterPro" id="IPR048254">
    <property type="entry name" value="CDP_ALCOHOL_P_TRANSF_CS"/>
</dbReference>
<dbReference type="EMBL" id="JALJOQ010000302">
    <property type="protein sequence ID" value="KAK9785508.1"/>
    <property type="molecule type" value="Genomic_DNA"/>
</dbReference>
<dbReference type="AlphaFoldDB" id="A0AAW1NNJ3"/>
<evidence type="ECO:0000256" key="4">
    <source>
        <dbReference type="ARBA" id="ARBA00022989"/>
    </source>
</evidence>
<keyword evidence="11" id="KW-1185">Reference proteome</keyword>
<organism evidence="10 11">
    <name type="scientific">Symbiochloris irregularis</name>
    <dbReference type="NCBI Taxonomy" id="706552"/>
    <lineage>
        <taxon>Eukaryota</taxon>
        <taxon>Viridiplantae</taxon>
        <taxon>Chlorophyta</taxon>
        <taxon>core chlorophytes</taxon>
        <taxon>Trebouxiophyceae</taxon>
        <taxon>Trebouxiales</taxon>
        <taxon>Trebouxiaceae</taxon>
        <taxon>Symbiochloris</taxon>
    </lineage>
</organism>
<gene>
    <name evidence="10" type="ORF">WJX73_005812</name>
</gene>